<dbReference type="EMBL" id="JADINF010000047">
    <property type="protein sequence ID" value="MBO8423766.1"/>
    <property type="molecule type" value="Genomic_DNA"/>
</dbReference>
<sequence length="175" mass="19806">MGELRKIPNVGNTTEKALISMGYTTIESLKGKTADELYLEECALRGELIDRCQLYLYRAVEYFVNTDAPDLSKCPWWLWKDEFTEPSPCGAVCAECESFPVKCAGCRKIKGKVYWSEYAGYDVCPVYDCCVTVKDMTDCSGCKKLPCEKLMKDPTVSDEQNAENLKKMIDRLKGK</sequence>
<organism evidence="1 2">
    <name type="scientific">Candidatus Stercoripulliclostridium pullicola</name>
    <dbReference type="NCBI Taxonomy" id="2840953"/>
    <lineage>
        <taxon>Bacteria</taxon>
        <taxon>Bacillati</taxon>
        <taxon>Bacillota</taxon>
        <taxon>Clostridia</taxon>
        <taxon>Eubacteriales</taxon>
        <taxon>Candidatus Stercoripulliclostridium</taxon>
    </lineage>
</organism>
<evidence type="ECO:0000313" key="1">
    <source>
        <dbReference type="EMBL" id="MBO8423766.1"/>
    </source>
</evidence>
<reference evidence="1" key="1">
    <citation type="submission" date="2020-10" db="EMBL/GenBank/DDBJ databases">
        <authorList>
            <person name="Gilroy R."/>
        </authorList>
    </citation>
    <scope>NUCLEOTIDE SEQUENCE</scope>
    <source>
        <strain evidence="1">517</strain>
    </source>
</reference>
<dbReference type="AlphaFoldDB" id="A0A940DFL9"/>
<reference evidence="1" key="2">
    <citation type="journal article" date="2021" name="PeerJ">
        <title>Extensive microbial diversity within the chicken gut microbiome revealed by metagenomics and culture.</title>
        <authorList>
            <person name="Gilroy R."/>
            <person name="Ravi A."/>
            <person name="Getino M."/>
            <person name="Pursley I."/>
            <person name="Horton D.L."/>
            <person name="Alikhan N.F."/>
            <person name="Baker D."/>
            <person name="Gharbi K."/>
            <person name="Hall N."/>
            <person name="Watson M."/>
            <person name="Adriaenssens E.M."/>
            <person name="Foster-Nyarko E."/>
            <person name="Jarju S."/>
            <person name="Secka A."/>
            <person name="Antonio M."/>
            <person name="Oren A."/>
            <person name="Chaudhuri R.R."/>
            <person name="La Ragione R."/>
            <person name="Hildebrand F."/>
            <person name="Pallen M.J."/>
        </authorList>
    </citation>
    <scope>NUCLEOTIDE SEQUENCE</scope>
    <source>
        <strain evidence="1">517</strain>
    </source>
</reference>
<evidence type="ECO:0008006" key="3">
    <source>
        <dbReference type="Google" id="ProtNLM"/>
    </source>
</evidence>
<dbReference type="InterPro" id="IPR021725">
    <property type="entry name" value="Cdd1"/>
</dbReference>
<gene>
    <name evidence="1" type="ORF">IAB16_01900</name>
</gene>
<proteinExistence type="predicted"/>
<evidence type="ECO:0000313" key="2">
    <source>
        <dbReference type="Proteomes" id="UP000727857"/>
    </source>
</evidence>
<name>A0A940DFL9_9FIRM</name>
<dbReference type="Proteomes" id="UP000727857">
    <property type="component" value="Unassembled WGS sequence"/>
</dbReference>
<dbReference type="Pfam" id="PF11731">
    <property type="entry name" value="Cdd1"/>
    <property type="match status" value="1"/>
</dbReference>
<accession>A0A940DFL9</accession>
<protein>
    <recommendedName>
        <fullName evidence="3">Pathogenicity locus</fullName>
    </recommendedName>
</protein>
<comment type="caution">
    <text evidence="1">The sequence shown here is derived from an EMBL/GenBank/DDBJ whole genome shotgun (WGS) entry which is preliminary data.</text>
</comment>